<keyword evidence="3" id="KW-1185">Reference proteome</keyword>
<evidence type="ECO:0000256" key="1">
    <source>
        <dbReference type="SAM" id="Phobius"/>
    </source>
</evidence>
<keyword evidence="1" id="KW-0812">Transmembrane</keyword>
<accession>A0A0C9NJ20</accession>
<feature type="transmembrane region" description="Helical" evidence="1">
    <location>
        <begin position="46"/>
        <end position="65"/>
    </location>
</feature>
<evidence type="ECO:0000313" key="3">
    <source>
        <dbReference type="Proteomes" id="UP000032025"/>
    </source>
</evidence>
<proteinExistence type="predicted"/>
<keyword evidence="1" id="KW-0472">Membrane</keyword>
<gene>
    <name evidence="2" type="ORF">SP6_43_01770</name>
</gene>
<sequence>MLKLDAATYLITQDNSAGPIIQFVDDGFEPHGPVTDADGNVSTASAVAYLVAYAILAGVIGYFFLAI</sequence>
<protein>
    <submittedName>
        <fullName evidence="2">DNA, contig: SP643</fullName>
    </submittedName>
</protein>
<dbReference type="Proteomes" id="UP000032025">
    <property type="component" value="Unassembled WGS sequence"/>
</dbReference>
<dbReference type="EMBL" id="BBJS01000043">
    <property type="protein sequence ID" value="GAN14678.1"/>
    <property type="molecule type" value="Genomic_DNA"/>
</dbReference>
<dbReference type="RefSeq" id="WP_037569807.1">
    <property type="nucleotide sequence ID" value="NZ_BBJS01000043.1"/>
</dbReference>
<comment type="caution">
    <text evidence="2">The sequence shown here is derived from an EMBL/GenBank/DDBJ whole genome shotgun (WGS) entry which is preliminary data.</text>
</comment>
<reference evidence="2 3" key="1">
    <citation type="submission" date="2014-08" db="EMBL/GenBank/DDBJ databases">
        <title>Whole genome shotgun sequence of Sphingomonas paucimobilis NBRC 13935.</title>
        <authorList>
            <person name="Hosoyama A."/>
            <person name="Hashimoto M."/>
            <person name="Hosoyama Y."/>
            <person name="Noguchi M."/>
            <person name="Uohara A."/>
            <person name="Ohji S."/>
            <person name="Katano-Makiyama Y."/>
            <person name="Ichikawa N."/>
            <person name="Kimura A."/>
            <person name="Yamazoe A."/>
            <person name="Fujita N."/>
        </authorList>
    </citation>
    <scope>NUCLEOTIDE SEQUENCE [LARGE SCALE GENOMIC DNA]</scope>
    <source>
        <strain evidence="2 3">NBRC 13935</strain>
    </source>
</reference>
<name>A0A0C9NJ20_SPHPI</name>
<keyword evidence="1" id="KW-1133">Transmembrane helix</keyword>
<dbReference type="AlphaFoldDB" id="A0A0C9NJ20"/>
<organism evidence="2 3">
    <name type="scientific">Sphingomonas paucimobilis NBRC 13935</name>
    <dbReference type="NCBI Taxonomy" id="1219050"/>
    <lineage>
        <taxon>Bacteria</taxon>
        <taxon>Pseudomonadati</taxon>
        <taxon>Pseudomonadota</taxon>
        <taxon>Alphaproteobacteria</taxon>
        <taxon>Sphingomonadales</taxon>
        <taxon>Sphingomonadaceae</taxon>
        <taxon>Sphingomonas</taxon>
    </lineage>
</organism>
<evidence type="ECO:0000313" key="2">
    <source>
        <dbReference type="EMBL" id="GAN14678.1"/>
    </source>
</evidence>
<dbReference type="GeneID" id="78525658"/>